<reference evidence="1" key="1">
    <citation type="submission" date="2020-06" db="EMBL/GenBank/DDBJ databases">
        <title>Unique genomic features of the anaerobic methanotrophic archaea.</title>
        <authorList>
            <person name="Chadwick G.L."/>
            <person name="Skennerton C.T."/>
            <person name="Laso-Perez R."/>
            <person name="Leu A.O."/>
            <person name="Speth D.R."/>
            <person name="Yu H."/>
            <person name="Morgan-Lang C."/>
            <person name="Hatzenpichler R."/>
            <person name="Goudeau D."/>
            <person name="Malmstrom R."/>
            <person name="Brazelton W.J."/>
            <person name="Woyke T."/>
            <person name="Hallam S.J."/>
            <person name="Tyson G.W."/>
            <person name="Wegener G."/>
            <person name="Boetius A."/>
            <person name="Orphan V."/>
        </authorList>
    </citation>
    <scope>NUCLEOTIDE SEQUENCE</scope>
</reference>
<evidence type="ECO:0000313" key="1">
    <source>
        <dbReference type="EMBL" id="QNO55170.1"/>
    </source>
</evidence>
<sequence length="57" mass="6640">MQRAELHVRGLNAEVVNAFREYVLKKYGKLHTVFGLEVEKALSEYLKRQEEMEAGDD</sequence>
<proteinExistence type="predicted"/>
<protein>
    <submittedName>
        <fullName evidence="1">Uncharacterized protein</fullName>
    </submittedName>
</protein>
<organism evidence="1">
    <name type="scientific">Candidatus Methanophaga sp. ANME-1 ERB7</name>
    <dbReference type="NCBI Taxonomy" id="2759913"/>
    <lineage>
        <taxon>Archaea</taxon>
        <taxon>Methanobacteriati</taxon>
        <taxon>Methanobacteriota</taxon>
        <taxon>Stenosarchaea group</taxon>
        <taxon>Methanomicrobia</taxon>
        <taxon>Candidatus Methanophagales</taxon>
        <taxon>Candidatus Methanophagaceae</taxon>
        <taxon>Candidatus Methanophaga</taxon>
    </lineage>
</organism>
<dbReference type="EMBL" id="MT631604">
    <property type="protein sequence ID" value="QNO55170.1"/>
    <property type="molecule type" value="Genomic_DNA"/>
</dbReference>
<gene>
    <name evidence="1" type="ORF">FBIBDDDO_00032</name>
</gene>
<name>A0A7G9Z4I6_9EURY</name>
<accession>A0A7G9Z4I6</accession>
<dbReference type="AlphaFoldDB" id="A0A7G9Z4I6"/>